<evidence type="ECO:0000313" key="2">
    <source>
        <dbReference type="Proteomes" id="UP001186974"/>
    </source>
</evidence>
<reference evidence="1" key="1">
    <citation type="submission" date="2024-09" db="EMBL/GenBank/DDBJ databases">
        <title>Black Yeasts Isolated from many extreme environments.</title>
        <authorList>
            <person name="Coleine C."/>
            <person name="Stajich J.E."/>
            <person name="Selbmann L."/>
        </authorList>
    </citation>
    <scope>NUCLEOTIDE SEQUENCE</scope>
    <source>
        <strain evidence="1">CCFEE 5737</strain>
    </source>
</reference>
<organism evidence="1 2">
    <name type="scientific">Coniosporium uncinatum</name>
    <dbReference type="NCBI Taxonomy" id="93489"/>
    <lineage>
        <taxon>Eukaryota</taxon>
        <taxon>Fungi</taxon>
        <taxon>Dikarya</taxon>
        <taxon>Ascomycota</taxon>
        <taxon>Pezizomycotina</taxon>
        <taxon>Dothideomycetes</taxon>
        <taxon>Dothideomycetes incertae sedis</taxon>
        <taxon>Coniosporium</taxon>
    </lineage>
</organism>
<feature type="non-terminal residue" evidence="1">
    <location>
        <position position="1"/>
    </location>
</feature>
<name>A0ACC3DJ94_9PEZI</name>
<proteinExistence type="predicted"/>
<sequence length="140" mass="15327">VPDELFKIVNDTSLFSTSADLTTKEILKRLGEIRSVPQPNIVSPGGQNPRSREGRSSAPVVHRVGEQQDPYVWQNESSVRHVPGPGQDHSTPPQRDWDLSNPSLPYAHRSSGSQERINGSPNRFSARGSGMHKQPIPGTG</sequence>
<gene>
    <name evidence="1" type="ORF">LTS18_012090</name>
</gene>
<accession>A0ACC3DJ94</accession>
<comment type="caution">
    <text evidence="1">The sequence shown here is derived from an EMBL/GenBank/DDBJ whole genome shotgun (WGS) entry which is preliminary data.</text>
</comment>
<keyword evidence="2" id="KW-1185">Reference proteome</keyword>
<protein>
    <submittedName>
        <fullName evidence="1">Uncharacterized protein</fullName>
    </submittedName>
</protein>
<dbReference type="EMBL" id="JAWDJW010003569">
    <property type="protein sequence ID" value="KAK3076776.1"/>
    <property type="molecule type" value="Genomic_DNA"/>
</dbReference>
<dbReference type="Proteomes" id="UP001186974">
    <property type="component" value="Unassembled WGS sequence"/>
</dbReference>
<evidence type="ECO:0000313" key="1">
    <source>
        <dbReference type="EMBL" id="KAK3076776.1"/>
    </source>
</evidence>